<dbReference type="GO" id="GO:0003677">
    <property type="term" value="F:DNA binding"/>
    <property type="evidence" value="ECO:0007669"/>
    <property type="project" value="UniProtKB-KW"/>
</dbReference>
<dbReference type="GO" id="GO:0000786">
    <property type="term" value="C:nucleosome"/>
    <property type="evidence" value="ECO:0007669"/>
    <property type="project" value="InterPro"/>
</dbReference>
<name>A0A0D7BC33_9AGAR</name>
<dbReference type="Gene3D" id="1.10.10.10">
    <property type="entry name" value="Winged helix-like DNA-binding domain superfamily/Winged helix DNA-binding domain"/>
    <property type="match status" value="1"/>
</dbReference>
<dbReference type="GO" id="GO:0006334">
    <property type="term" value="P:nucleosome assembly"/>
    <property type="evidence" value="ECO:0007669"/>
    <property type="project" value="InterPro"/>
</dbReference>
<accession>A0A0D7BC33</accession>
<dbReference type="PRINTS" id="PR00624">
    <property type="entry name" value="HISTONEH5"/>
</dbReference>
<evidence type="ECO:0000259" key="5">
    <source>
        <dbReference type="PROSITE" id="PS51504"/>
    </source>
</evidence>
<dbReference type="InterPro" id="IPR036388">
    <property type="entry name" value="WH-like_DNA-bd_sf"/>
</dbReference>
<keyword evidence="3" id="KW-0539">Nucleus</keyword>
<evidence type="ECO:0000256" key="1">
    <source>
        <dbReference type="ARBA" id="ARBA00020833"/>
    </source>
</evidence>
<comment type="subcellular location">
    <subcellularLocation>
        <location evidence="3">Nucleus</location>
    </subcellularLocation>
</comment>
<dbReference type="SMART" id="SM00526">
    <property type="entry name" value="H15"/>
    <property type="match status" value="1"/>
</dbReference>
<evidence type="ECO:0000313" key="7">
    <source>
        <dbReference type="Proteomes" id="UP000054007"/>
    </source>
</evidence>
<dbReference type="PROSITE" id="PS51504">
    <property type="entry name" value="H15"/>
    <property type="match status" value="1"/>
</dbReference>
<protein>
    <recommendedName>
        <fullName evidence="1">Histone H1</fullName>
    </recommendedName>
</protein>
<keyword evidence="7" id="KW-1185">Reference proteome</keyword>
<evidence type="ECO:0000313" key="6">
    <source>
        <dbReference type="EMBL" id="KIY67709.1"/>
    </source>
</evidence>
<dbReference type="OrthoDB" id="1110759at2759"/>
<keyword evidence="3" id="KW-0158">Chromosome</keyword>
<reference evidence="6 7" key="1">
    <citation type="journal article" date="2015" name="Fungal Genet. Biol.">
        <title>Evolution of novel wood decay mechanisms in Agaricales revealed by the genome sequences of Fistulina hepatica and Cylindrobasidium torrendii.</title>
        <authorList>
            <person name="Floudas D."/>
            <person name="Held B.W."/>
            <person name="Riley R."/>
            <person name="Nagy L.G."/>
            <person name="Koehler G."/>
            <person name="Ransdell A.S."/>
            <person name="Younus H."/>
            <person name="Chow J."/>
            <person name="Chiniquy J."/>
            <person name="Lipzen A."/>
            <person name="Tritt A."/>
            <person name="Sun H."/>
            <person name="Haridas S."/>
            <person name="LaButti K."/>
            <person name="Ohm R.A."/>
            <person name="Kues U."/>
            <person name="Blanchette R.A."/>
            <person name="Grigoriev I.V."/>
            <person name="Minto R.E."/>
            <person name="Hibbett D.S."/>
        </authorList>
    </citation>
    <scope>NUCLEOTIDE SEQUENCE [LARGE SCALE GENOMIC DNA]</scope>
    <source>
        <strain evidence="6 7">FP15055 ss-10</strain>
    </source>
</reference>
<evidence type="ECO:0000256" key="2">
    <source>
        <dbReference type="ARBA" id="ARBA00023125"/>
    </source>
</evidence>
<dbReference type="Pfam" id="PF00538">
    <property type="entry name" value="Linker_histone"/>
    <property type="match status" value="1"/>
</dbReference>
<feature type="domain" description="H15" evidence="5">
    <location>
        <begin position="59"/>
        <end position="134"/>
    </location>
</feature>
<feature type="compositionally biased region" description="Polar residues" evidence="4">
    <location>
        <begin position="1"/>
        <end position="15"/>
    </location>
</feature>
<evidence type="ECO:0000256" key="3">
    <source>
        <dbReference type="RuleBase" id="RU003894"/>
    </source>
</evidence>
<dbReference type="Proteomes" id="UP000054007">
    <property type="component" value="Unassembled WGS sequence"/>
</dbReference>
<proteinExistence type="inferred from homology"/>
<evidence type="ECO:0000256" key="4">
    <source>
        <dbReference type="SAM" id="MobiDB-lite"/>
    </source>
</evidence>
<dbReference type="GO" id="GO:0005634">
    <property type="term" value="C:nucleus"/>
    <property type="evidence" value="ECO:0007669"/>
    <property type="project" value="UniProtKB-SubCell"/>
</dbReference>
<dbReference type="InterPro" id="IPR005819">
    <property type="entry name" value="H1/H5"/>
</dbReference>
<comment type="similarity">
    <text evidence="3">Belongs to the histone H1/H5 family.</text>
</comment>
<feature type="compositionally biased region" description="Low complexity" evidence="4">
    <location>
        <begin position="214"/>
        <end position="231"/>
    </location>
</feature>
<feature type="compositionally biased region" description="Low complexity" evidence="4">
    <location>
        <begin position="255"/>
        <end position="264"/>
    </location>
</feature>
<feature type="region of interest" description="Disordered" evidence="4">
    <location>
        <begin position="1"/>
        <end position="64"/>
    </location>
</feature>
<feature type="region of interest" description="Disordered" evidence="4">
    <location>
        <begin position="142"/>
        <end position="277"/>
    </location>
</feature>
<dbReference type="InterPro" id="IPR036390">
    <property type="entry name" value="WH_DNA-bd_sf"/>
</dbReference>
<dbReference type="InterPro" id="IPR005818">
    <property type="entry name" value="Histone_H1/H5_H15"/>
</dbReference>
<keyword evidence="2 3" id="KW-0238">DNA-binding</keyword>
<sequence length="277" mass="29321">MSANSASQKPVSNTKPVLRAKAAPKEAAPKPKAAPKEKKEKAAPKEKKEKKAAAPKEETHPPWKDIITECIAAHKDEARTGVSRSTIKKFAEEQYKLDMNARNTSVLARALMTGVEKNYFEMPKGPSGKVKLMPKRKLAEIQAVAKENTKPVATKKPKDDAKKAVKTNKAAPAKKTTAKATSAPSKAKASTSKSATTTTKKATTAKEPKKVLPKGKTTSKATTKKTTAPSKRGAAKKEVTGKTASKPAAAKKSKAATSVTPAAKPARKAPKPRSAKA</sequence>
<gene>
    <name evidence="6" type="ORF">CYLTODRAFT_422290</name>
</gene>
<dbReference type="EMBL" id="KN880519">
    <property type="protein sequence ID" value="KIY67709.1"/>
    <property type="molecule type" value="Genomic_DNA"/>
</dbReference>
<feature type="compositionally biased region" description="Basic residues" evidence="4">
    <location>
        <begin position="265"/>
        <end position="277"/>
    </location>
</feature>
<feature type="compositionally biased region" description="Low complexity" evidence="4">
    <location>
        <begin position="167"/>
        <end position="202"/>
    </location>
</feature>
<dbReference type="STRING" id="1314674.A0A0D7BC33"/>
<dbReference type="AlphaFoldDB" id="A0A0D7BC33"/>
<feature type="compositionally biased region" description="Basic and acidic residues" evidence="4">
    <location>
        <begin position="23"/>
        <end position="64"/>
    </location>
</feature>
<dbReference type="GO" id="GO:0030527">
    <property type="term" value="F:structural constituent of chromatin"/>
    <property type="evidence" value="ECO:0007669"/>
    <property type="project" value="InterPro"/>
</dbReference>
<organism evidence="6 7">
    <name type="scientific">Cylindrobasidium torrendii FP15055 ss-10</name>
    <dbReference type="NCBI Taxonomy" id="1314674"/>
    <lineage>
        <taxon>Eukaryota</taxon>
        <taxon>Fungi</taxon>
        <taxon>Dikarya</taxon>
        <taxon>Basidiomycota</taxon>
        <taxon>Agaricomycotina</taxon>
        <taxon>Agaricomycetes</taxon>
        <taxon>Agaricomycetidae</taxon>
        <taxon>Agaricales</taxon>
        <taxon>Marasmiineae</taxon>
        <taxon>Physalacriaceae</taxon>
        <taxon>Cylindrobasidium</taxon>
    </lineage>
</organism>
<dbReference type="SUPFAM" id="SSF46785">
    <property type="entry name" value="Winged helix' DNA-binding domain"/>
    <property type="match status" value="1"/>
</dbReference>